<keyword evidence="7" id="KW-1185">Reference proteome</keyword>
<dbReference type="STRING" id="84022.CACET_c21130"/>
<reference evidence="6 7" key="1">
    <citation type="submission" date="2014-10" db="EMBL/GenBank/DDBJ databases">
        <title>Genome sequence of Clostridium aceticum DSM 1496.</title>
        <authorList>
            <person name="Poehlein A."/>
            <person name="Schiel-Bengelsdorf B."/>
            <person name="Gottschalk G."/>
            <person name="Duerre P."/>
            <person name="Daniel R."/>
        </authorList>
    </citation>
    <scope>NUCLEOTIDE SEQUENCE [LARGE SCALE GENOMIC DNA]</scope>
    <source>
        <strain evidence="6 7">DSM 1496</strain>
    </source>
</reference>
<dbReference type="OrthoDB" id="9804072at2"/>
<feature type="domain" description="Alanine racemase N-terminal" evidence="5">
    <location>
        <begin position="10"/>
        <end position="230"/>
    </location>
</feature>
<dbReference type="Gene3D" id="3.20.20.10">
    <property type="entry name" value="Alanine racemase"/>
    <property type="match status" value="1"/>
</dbReference>
<dbReference type="AlphaFoldDB" id="A0A0G3WCH0"/>
<dbReference type="CDD" id="cd00635">
    <property type="entry name" value="PLPDE_III_YBL036c_like"/>
    <property type="match status" value="1"/>
</dbReference>
<dbReference type="Proteomes" id="UP000035704">
    <property type="component" value="Chromosome"/>
</dbReference>
<name>A0A0G3WCH0_9CLOT</name>
<dbReference type="PATRIC" id="fig|84022.6.peg.2112"/>
<feature type="modified residue" description="N6-(pyridoxal phosphate)lysine" evidence="2 3">
    <location>
        <position position="38"/>
    </location>
</feature>
<gene>
    <name evidence="6" type="ORF">CACET_c21130</name>
</gene>
<dbReference type="InterPro" id="IPR001608">
    <property type="entry name" value="Ala_racemase_N"/>
</dbReference>
<accession>A0A0G3WCH0</accession>
<dbReference type="PIRSF" id="PIRSF004848">
    <property type="entry name" value="YBL036c_PLPDEIII"/>
    <property type="match status" value="1"/>
</dbReference>
<evidence type="ECO:0000256" key="2">
    <source>
        <dbReference type="HAMAP-Rule" id="MF_02087"/>
    </source>
</evidence>
<evidence type="ECO:0000256" key="3">
    <source>
        <dbReference type="PIRSR" id="PIRSR004848-1"/>
    </source>
</evidence>
<proteinExistence type="inferred from homology"/>
<dbReference type="GO" id="GO:0030170">
    <property type="term" value="F:pyridoxal phosphate binding"/>
    <property type="evidence" value="ECO:0007669"/>
    <property type="project" value="UniProtKB-UniRule"/>
</dbReference>
<dbReference type="PANTHER" id="PTHR10146:SF14">
    <property type="entry name" value="PYRIDOXAL PHOSPHATE HOMEOSTASIS PROTEIN"/>
    <property type="match status" value="1"/>
</dbReference>
<sequence>MALLDIENNLKIIKQRISDAATKAGRSPHEVQLIAVTKTVEPEIIERAIDCGVTDIGENKVQEIIRKYEIIGEKVKYHMIGHLQKNKVKYIIDKVDMIHSLDSYDLAKEIDKRAKKIQKVMKCLLQINISGEESKYGVNPLEAQSLLRQISELKNIQIVGLMTMAPYTDNPEEVRKYFKDLKNLSLEIDQLSLKNIDMGHLSMGMSNDFEVAIGEGANLVRIGSSIFGERNY</sequence>
<dbReference type="InterPro" id="IPR029066">
    <property type="entry name" value="PLP-binding_barrel"/>
</dbReference>
<dbReference type="NCBIfam" id="TIGR00044">
    <property type="entry name" value="YggS family pyridoxal phosphate-dependent enzyme"/>
    <property type="match status" value="1"/>
</dbReference>
<comment type="cofactor">
    <cofactor evidence="3">
        <name>pyridoxal 5'-phosphate</name>
        <dbReference type="ChEBI" id="CHEBI:597326"/>
    </cofactor>
</comment>
<organism evidence="6 7">
    <name type="scientific">Clostridium aceticum</name>
    <dbReference type="NCBI Taxonomy" id="84022"/>
    <lineage>
        <taxon>Bacteria</taxon>
        <taxon>Bacillati</taxon>
        <taxon>Bacillota</taxon>
        <taxon>Clostridia</taxon>
        <taxon>Eubacteriales</taxon>
        <taxon>Clostridiaceae</taxon>
        <taxon>Clostridium</taxon>
    </lineage>
</organism>
<dbReference type="HAMAP" id="MF_02087">
    <property type="entry name" value="PLP_homeostasis"/>
    <property type="match status" value="1"/>
</dbReference>
<dbReference type="Pfam" id="PF01168">
    <property type="entry name" value="Ala_racemase_N"/>
    <property type="match status" value="1"/>
</dbReference>
<dbReference type="InterPro" id="IPR011078">
    <property type="entry name" value="PyrdxlP_homeostasis"/>
</dbReference>
<dbReference type="SUPFAM" id="SSF51419">
    <property type="entry name" value="PLP-binding barrel"/>
    <property type="match status" value="1"/>
</dbReference>
<dbReference type="KEGG" id="cace:CACET_c21130"/>
<comment type="similarity">
    <text evidence="2 4">Belongs to the pyridoxal phosphate-binding protein YggS/PROSC family.</text>
</comment>
<dbReference type="RefSeq" id="WP_144414755.1">
    <property type="nucleotide sequence ID" value="NZ_CP009687.1"/>
</dbReference>
<evidence type="ECO:0000259" key="5">
    <source>
        <dbReference type="Pfam" id="PF01168"/>
    </source>
</evidence>
<protein>
    <recommendedName>
        <fullName evidence="2">Pyridoxal phosphate homeostasis protein</fullName>
        <shortName evidence="2">PLP homeostasis protein</shortName>
    </recommendedName>
</protein>
<evidence type="ECO:0000313" key="7">
    <source>
        <dbReference type="Proteomes" id="UP000035704"/>
    </source>
</evidence>
<keyword evidence="1 2" id="KW-0663">Pyridoxal phosphate</keyword>
<comment type="function">
    <text evidence="2">Pyridoxal 5'-phosphate (PLP)-binding protein, which is involved in PLP homeostasis.</text>
</comment>
<evidence type="ECO:0000313" key="6">
    <source>
        <dbReference type="EMBL" id="AKL95560.1"/>
    </source>
</evidence>
<dbReference type="FunFam" id="3.20.20.10:FF:000018">
    <property type="entry name" value="Pyridoxal phosphate homeostasis protein"/>
    <property type="match status" value="1"/>
</dbReference>
<dbReference type="PANTHER" id="PTHR10146">
    <property type="entry name" value="PROLINE SYNTHETASE CO-TRANSCRIBED BACTERIAL HOMOLOG PROTEIN"/>
    <property type="match status" value="1"/>
</dbReference>
<evidence type="ECO:0000256" key="4">
    <source>
        <dbReference type="RuleBase" id="RU004514"/>
    </source>
</evidence>
<dbReference type="EMBL" id="CP009687">
    <property type="protein sequence ID" value="AKL95560.1"/>
    <property type="molecule type" value="Genomic_DNA"/>
</dbReference>
<evidence type="ECO:0000256" key="1">
    <source>
        <dbReference type="ARBA" id="ARBA00022898"/>
    </source>
</evidence>